<sequence length="164" mass="16368">MDLAGRIAARRAGQGVSAELLGELRRTPLLVPLLDGGLLTGTFGGVSWVYAFTDAAALARFAPYDGPAGGEPVGGEPAGGSGGGEPGGDGAHDGVPDDPARPHVTVLGARLLDVVIPSLTGPTGVAVNVADGDRSMLFPPVRGIVPDAVAVDLDARDDLGKTAR</sequence>
<keyword evidence="3" id="KW-1185">Reference proteome</keyword>
<dbReference type="OrthoDB" id="4566001at2"/>
<evidence type="ECO:0000256" key="1">
    <source>
        <dbReference type="SAM" id="MobiDB-lite"/>
    </source>
</evidence>
<protein>
    <recommendedName>
        <fullName evidence="4">SseB protein N-terminal domain-containing protein</fullName>
    </recommendedName>
</protein>
<feature type="compositionally biased region" description="Basic and acidic residues" evidence="1">
    <location>
        <begin position="90"/>
        <end position="101"/>
    </location>
</feature>
<organism evidence="2 3">
    <name type="scientific">Streptomyces oceani</name>
    <dbReference type="NCBI Taxonomy" id="1075402"/>
    <lineage>
        <taxon>Bacteria</taxon>
        <taxon>Bacillati</taxon>
        <taxon>Actinomycetota</taxon>
        <taxon>Actinomycetes</taxon>
        <taxon>Kitasatosporales</taxon>
        <taxon>Streptomycetaceae</taxon>
        <taxon>Streptomyces</taxon>
    </lineage>
</organism>
<comment type="caution">
    <text evidence="2">The sequence shown here is derived from an EMBL/GenBank/DDBJ whole genome shotgun (WGS) entry which is preliminary data.</text>
</comment>
<evidence type="ECO:0008006" key="4">
    <source>
        <dbReference type="Google" id="ProtNLM"/>
    </source>
</evidence>
<feature type="compositionally biased region" description="Gly residues" evidence="1">
    <location>
        <begin position="67"/>
        <end position="89"/>
    </location>
</feature>
<evidence type="ECO:0000313" key="3">
    <source>
        <dbReference type="Proteomes" id="UP000176101"/>
    </source>
</evidence>
<dbReference type="STRING" id="1075402.AN216_26210"/>
<reference evidence="2 3" key="1">
    <citation type="journal article" date="2016" name="Front. Microbiol.">
        <title>Comparative Genomics Analysis of Streptomyces Species Reveals Their Adaptation to the Marine Environment and Their Diversity at the Genomic Level.</title>
        <authorList>
            <person name="Tian X."/>
            <person name="Zhang Z."/>
            <person name="Yang T."/>
            <person name="Chen M."/>
            <person name="Li J."/>
            <person name="Chen F."/>
            <person name="Yang J."/>
            <person name="Li W."/>
            <person name="Zhang B."/>
            <person name="Zhang Z."/>
            <person name="Wu J."/>
            <person name="Zhang C."/>
            <person name="Long L."/>
            <person name="Xiao J."/>
        </authorList>
    </citation>
    <scope>NUCLEOTIDE SEQUENCE [LARGE SCALE GENOMIC DNA]</scope>
    <source>
        <strain evidence="2 3">SCSIO 02100</strain>
    </source>
</reference>
<feature type="region of interest" description="Disordered" evidence="1">
    <location>
        <begin position="66"/>
        <end position="102"/>
    </location>
</feature>
<accession>A0A1E7JF25</accession>
<dbReference type="PATRIC" id="fig|1075402.3.peg.5647"/>
<dbReference type="AlphaFoldDB" id="A0A1E7JF25"/>
<dbReference type="Proteomes" id="UP000176101">
    <property type="component" value="Unassembled WGS sequence"/>
</dbReference>
<dbReference type="EMBL" id="LJGU01000166">
    <property type="protein sequence ID" value="OEU85079.1"/>
    <property type="molecule type" value="Genomic_DNA"/>
</dbReference>
<dbReference type="RefSeq" id="WP_107402109.1">
    <property type="nucleotide sequence ID" value="NZ_LJGU01000166.1"/>
</dbReference>
<gene>
    <name evidence="2" type="ORF">AN216_26210</name>
</gene>
<evidence type="ECO:0000313" key="2">
    <source>
        <dbReference type="EMBL" id="OEU85079.1"/>
    </source>
</evidence>
<proteinExistence type="predicted"/>
<name>A0A1E7JF25_9ACTN</name>